<proteinExistence type="predicted"/>
<sequence>MMLAKYISQVVNQEDSYQILSTQKLLDDLTEITRVIHTWLFPDGVILKCTEEIETEYYDNDAQCPEHWITWEIVESNNKPISPYRKEFFNLCQQSFWLKMQLSNNK</sequence>
<accession>A0A8I0WND2</accession>
<organism evidence="1 2">
    <name type="scientific">Proteus terrae subsp. cibarius</name>
    <dbReference type="NCBI Taxonomy" id="626774"/>
    <lineage>
        <taxon>Bacteria</taxon>
        <taxon>Pseudomonadati</taxon>
        <taxon>Pseudomonadota</taxon>
        <taxon>Gammaproteobacteria</taxon>
        <taxon>Enterobacterales</taxon>
        <taxon>Morganellaceae</taxon>
        <taxon>Proteus</taxon>
    </lineage>
</organism>
<dbReference type="RefSeq" id="WP_159363961.1">
    <property type="nucleotide sequence ID" value="NZ_JADSJR010000001.1"/>
</dbReference>
<gene>
    <name evidence="1" type="ORF">I4901_01330</name>
</gene>
<dbReference type="EMBL" id="JADSJR010000001">
    <property type="protein sequence ID" value="MBG2913019.1"/>
    <property type="molecule type" value="Genomic_DNA"/>
</dbReference>
<dbReference type="AlphaFoldDB" id="A0A8I0WND2"/>
<dbReference type="Proteomes" id="UP000612266">
    <property type="component" value="Unassembled WGS sequence"/>
</dbReference>
<name>A0A8I0WND2_9GAMM</name>
<protein>
    <submittedName>
        <fullName evidence="1">Uncharacterized protein</fullName>
    </submittedName>
</protein>
<comment type="caution">
    <text evidence="1">The sequence shown here is derived from an EMBL/GenBank/DDBJ whole genome shotgun (WGS) entry which is preliminary data.</text>
</comment>
<evidence type="ECO:0000313" key="2">
    <source>
        <dbReference type="Proteomes" id="UP000612266"/>
    </source>
</evidence>
<reference evidence="1" key="1">
    <citation type="submission" date="2020-11" db="EMBL/GenBank/DDBJ databases">
        <title>Enhanced detection system for hospital associated transmission using whole genome sequencing surveillance.</title>
        <authorList>
            <person name="Harrison L.H."/>
            <person name="Van Tyne D."/>
            <person name="Marsh J.W."/>
            <person name="Griffith M.P."/>
            <person name="Snyder D.J."/>
            <person name="Cooper V.S."/>
            <person name="Mustapha M."/>
        </authorList>
    </citation>
    <scope>NUCLEOTIDE SEQUENCE</scope>
    <source>
        <strain evidence="1">PR00070</strain>
    </source>
</reference>
<evidence type="ECO:0000313" key="1">
    <source>
        <dbReference type="EMBL" id="MBG2913019.1"/>
    </source>
</evidence>